<dbReference type="InterPro" id="IPR052923">
    <property type="entry name" value="UPF0718"/>
</dbReference>
<keyword evidence="4 7" id="KW-0812">Transmembrane</keyword>
<comment type="similarity">
    <text evidence="2">Belongs to the UPF0718 family.</text>
</comment>
<keyword evidence="5 7" id="KW-1133">Transmembrane helix</keyword>
<comment type="subcellular location">
    <subcellularLocation>
        <location evidence="1">Cell membrane</location>
        <topology evidence="1">Multi-pass membrane protein</topology>
    </subcellularLocation>
</comment>
<accession>A0A382CDI8</accession>
<dbReference type="PANTHER" id="PTHR34184:SF4">
    <property type="entry name" value="UPF0718 PROTEIN YCGR"/>
    <property type="match status" value="1"/>
</dbReference>
<evidence type="ECO:0000256" key="4">
    <source>
        <dbReference type="ARBA" id="ARBA00022692"/>
    </source>
</evidence>
<dbReference type="Pfam" id="PF03773">
    <property type="entry name" value="ArsP_1"/>
    <property type="match status" value="1"/>
</dbReference>
<dbReference type="InterPro" id="IPR005524">
    <property type="entry name" value="DUF318"/>
</dbReference>
<evidence type="ECO:0000256" key="1">
    <source>
        <dbReference type="ARBA" id="ARBA00004651"/>
    </source>
</evidence>
<feature type="transmembrane region" description="Helical" evidence="7">
    <location>
        <begin position="268"/>
        <end position="292"/>
    </location>
</feature>
<dbReference type="EMBL" id="UINC01033701">
    <property type="protein sequence ID" value="SVB23387.1"/>
    <property type="molecule type" value="Genomic_DNA"/>
</dbReference>
<reference evidence="8" key="1">
    <citation type="submission" date="2018-05" db="EMBL/GenBank/DDBJ databases">
        <authorList>
            <person name="Lanie J.A."/>
            <person name="Ng W.-L."/>
            <person name="Kazmierczak K.M."/>
            <person name="Andrzejewski T.M."/>
            <person name="Davidsen T.M."/>
            <person name="Wayne K.J."/>
            <person name="Tettelin H."/>
            <person name="Glass J.I."/>
            <person name="Rusch D."/>
            <person name="Podicherti R."/>
            <person name="Tsui H.-C.T."/>
            <person name="Winkler M.E."/>
        </authorList>
    </citation>
    <scope>NUCLEOTIDE SEQUENCE</scope>
</reference>
<feature type="transmembrane region" description="Helical" evidence="7">
    <location>
        <begin position="60"/>
        <end position="80"/>
    </location>
</feature>
<evidence type="ECO:0000256" key="6">
    <source>
        <dbReference type="ARBA" id="ARBA00023136"/>
    </source>
</evidence>
<sequence length="354" mass="37454">MNVFGIEIRSDGFDNQHKWSGKLMQFFKDRAILTLLSGLAALTWWDAQQSLESIRFTVDNLVGIAPFILLSIGLTAFAKASGADGLIASVFTGKESTMIILAALMGGLSPFCSCGVIPLIAALLAMGVPLAPVMAFWLASPLMDPSMFFLTAGTLGMEFAVFKTFSAVTVGLIGGFGTYVLMRYGAFSHPLREGVGDGGCGGATVRNPKNVVWKFWQSSERRGLFGKNAADNFLFLGKWMMIAFFLESLMLAYIPAQTITQVIGGDDWLTLLSATAVGVPAYLNGYAALPLVGGLIEQGMAPGAGMAFLLAGGVSSIPAAVAVWALARPPVFAAYLLFAFVGAFSLGSLYSFIV</sequence>
<dbReference type="AlphaFoldDB" id="A0A382CDI8"/>
<evidence type="ECO:0000256" key="5">
    <source>
        <dbReference type="ARBA" id="ARBA00022989"/>
    </source>
</evidence>
<feature type="transmembrane region" description="Helical" evidence="7">
    <location>
        <begin position="332"/>
        <end position="353"/>
    </location>
</feature>
<dbReference type="PANTHER" id="PTHR34184">
    <property type="entry name" value="UPF0718 PROTEIN YCGR"/>
    <property type="match status" value="1"/>
</dbReference>
<proteinExistence type="inferred from homology"/>
<evidence type="ECO:0000256" key="7">
    <source>
        <dbReference type="SAM" id="Phobius"/>
    </source>
</evidence>
<feature type="transmembrane region" description="Helical" evidence="7">
    <location>
        <begin position="233"/>
        <end position="256"/>
    </location>
</feature>
<keyword evidence="6 7" id="KW-0472">Membrane</keyword>
<feature type="transmembrane region" description="Helical" evidence="7">
    <location>
        <begin position="159"/>
        <end position="182"/>
    </location>
</feature>
<evidence type="ECO:0000256" key="3">
    <source>
        <dbReference type="ARBA" id="ARBA00022475"/>
    </source>
</evidence>
<evidence type="ECO:0000313" key="8">
    <source>
        <dbReference type="EMBL" id="SVB23387.1"/>
    </source>
</evidence>
<evidence type="ECO:0008006" key="9">
    <source>
        <dbReference type="Google" id="ProtNLM"/>
    </source>
</evidence>
<keyword evidence="3" id="KW-1003">Cell membrane</keyword>
<evidence type="ECO:0000256" key="2">
    <source>
        <dbReference type="ARBA" id="ARBA00006386"/>
    </source>
</evidence>
<feature type="transmembrane region" description="Helical" evidence="7">
    <location>
        <begin position="116"/>
        <end position="139"/>
    </location>
</feature>
<gene>
    <name evidence="8" type="ORF">METZ01_LOCUS176241</name>
</gene>
<feature type="transmembrane region" description="Helical" evidence="7">
    <location>
        <begin position="304"/>
        <end position="326"/>
    </location>
</feature>
<organism evidence="8">
    <name type="scientific">marine metagenome</name>
    <dbReference type="NCBI Taxonomy" id="408172"/>
    <lineage>
        <taxon>unclassified sequences</taxon>
        <taxon>metagenomes</taxon>
        <taxon>ecological metagenomes</taxon>
    </lineage>
</organism>
<name>A0A382CDI8_9ZZZZ</name>
<protein>
    <recommendedName>
        <fullName evidence="9">Permease</fullName>
    </recommendedName>
</protein>
<dbReference type="GO" id="GO:0005886">
    <property type="term" value="C:plasma membrane"/>
    <property type="evidence" value="ECO:0007669"/>
    <property type="project" value="UniProtKB-SubCell"/>
</dbReference>